<evidence type="ECO:0000313" key="1">
    <source>
        <dbReference type="EMBL" id="KIW07244.1"/>
    </source>
</evidence>
<gene>
    <name evidence="1" type="ORF">PV09_02100</name>
</gene>
<dbReference type="HOGENOM" id="CLU_126158_1_0_1"/>
<name>A0A0D2B7L6_9PEZI</name>
<organism evidence="1 2">
    <name type="scientific">Verruconis gallopava</name>
    <dbReference type="NCBI Taxonomy" id="253628"/>
    <lineage>
        <taxon>Eukaryota</taxon>
        <taxon>Fungi</taxon>
        <taxon>Dikarya</taxon>
        <taxon>Ascomycota</taxon>
        <taxon>Pezizomycotina</taxon>
        <taxon>Dothideomycetes</taxon>
        <taxon>Pleosporomycetidae</taxon>
        <taxon>Venturiales</taxon>
        <taxon>Sympoventuriaceae</taxon>
        <taxon>Verruconis</taxon>
    </lineage>
</organism>
<protein>
    <submittedName>
        <fullName evidence="1">Uncharacterized protein</fullName>
    </submittedName>
</protein>
<reference evidence="1 2" key="1">
    <citation type="submission" date="2015-01" db="EMBL/GenBank/DDBJ databases">
        <title>The Genome Sequence of Ochroconis gallopava CBS43764.</title>
        <authorList>
            <consortium name="The Broad Institute Genomics Platform"/>
            <person name="Cuomo C."/>
            <person name="de Hoog S."/>
            <person name="Gorbushina A."/>
            <person name="Stielow B."/>
            <person name="Teixiera M."/>
            <person name="Abouelleil A."/>
            <person name="Chapman S.B."/>
            <person name="Priest M."/>
            <person name="Young S.K."/>
            <person name="Wortman J."/>
            <person name="Nusbaum C."/>
            <person name="Birren B."/>
        </authorList>
    </citation>
    <scope>NUCLEOTIDE SEQUENCE [LARGE SCALE GENOMIC DNA]</scope>
    <source>
        <strain evidence="1 2">CBS 43764</strain>
    </source>
</reference>
<proteinExistence type="predicted"/>
<dbReference type="RefSeq" id="XP_016217113.1">
    <property type="nucleotide sequence ID" value="XM_016355097.1"/>
</dbReference>
<evidence type="ECO:0000313" key="2">
    <source>
        <dbReference type="Proteomes" id="UP000053259"/>
    </source>
</evidence>
<dbReference type="VEuPathDB" id="FungiDB:PV09_02100"/>
<dbReference type="GeneID" id="27310073"/>
<dbReference type="OrthoDB" id="273230at2759"/>
<dbReference type="AlphaFoldDB" id="A0A0D2B7L6"/>
<dbReference type="Proteomes" id="UP000053259">
    <property type="component" value="Unassembled WGS sequence"/>
</dbReference>
<sequence>MTNALSIPHTDRDQVYQLAFIMFAGSRRLLSTKPVQVCRRCLSSKAQQAVLQPIASHKRPIASFVSAAPRTATLRCSFFTSTTLRASAPTAAEAMERIEQLYENASEEFQIAAEETEGNTVYAADDRAAAKAEVDKLEEFYKSVVEGTGYDASVREEVKRRAGQRVRELVNAMTALEEKAMEHD</sequence>
<dbReference type="STRING" id="253628.A0A0D2B7L6"/>
<accession>A0A0D2B7L6</accession>
<dbReference type="EMBL" id="KN847533">
    <property type="protein sequence ID" value="KIW07244.1"/>
    <property type="molecule type" value="Genomic_DNA"/>
</dbReference>
<dbReference type="InParanoid" id="A0A0D2B7L6"/>
<keyword evidence="2" id="KW-1185">Reference proteome</keyword>